<dbReference type="InterPro" id="IPR009100">
    <property type="entry name" value="AcylCoA_DH/oxidase_NM_dom_sf"/>
</dbReference>
<dbReference type="EC" id="1.-.-.-" evidence="8"/>
<keyword evidence="9" id="KW-1185">Reference proteome</keyword>
<reference evidence="8 9" key="1">
    <citation type="submission" date="2023-07" db="EMBL/GenBank/DDBJ databases">
        <title>Micromonospora profundi TRM 95458 converts glycerol to a new osmotic compound.</title>
        <authorList>
            <person name="Lu D."/>
        </authorList>
    </citation>
    <scope>NUCLEOTIDE SEQUENCE [LARGE SCALE GENOMIC DNA]</scope>
    <source>
        <strain evidence="8 9">TRM95458</strain>
    </source>
</reference>
<dbReference type="PANTHER" id="PTHR43884">
    <property type="entry name" value="ACYL-COA DEHYDROGENASE"/>
    <property type="match status" value="1"/>
</dbReference>
<dbReference type="InterPro" id="IPR046373">
    <property type="entry name" value="Acyl-CoA_Oxase/DH_mid-dom_sf"/>
</dbReference>
<evidence type="ECO:0000259" key="7">
    <source>
        <dbReference type="Pfam" id="PF02771"/>
    </source>
</evidence>
<dbReference type="GO" id="GO:0003995">
    <property type="term" value="F:acyl-CoA dehydrogenase activity"/>
    <property type="evidence" value="ECO:0007669"/>
    <property type="project" value="TreeGrafter"/>
</dbReference>
<evidence type="ECO:0000259" key="6">
    <source>
        <dbReference type="Pfam" id="PF00441"/>
    </source>
</evidence>
<dbReference type="InterPro" id="IPR036250">
    <property type="entry name" value="AcylCo_DH-like_C"/>
</dbReference>
<name>A0AAJ6HNX6_9ACTN</name>
<dbReference type="EMBL" id="CP130472">
    <property type="protein sequence ID" value="WLS43517.1"/>
    <property type="molecule type" value="Genomic_DNA"/>
</dbReference>
<dbReference type="Pfam" id="PF00441">
    <property type="entry name" value="Acyl-CoA_dh_1"/>
    <property type="match status" value="1"/>
</dbReference>
<evidence type="ECO:0000256" key="4">
    <source>
        <dbReference type="ARBA" id="ARBA00022827"/>
    </source>
</evidence>
<evidence type="ECO:0000256" key="1">
    <source>
        <dbReference type="ARBA" id="ARBA00001974"/>
    </source>
</evidence>
<evidence type="ECO:0000313" key="9">
    <source>
        <dbReference type="Proteomes" id="UP001235874"/>
    </source>
</evidence>
<dbReference type="Gene3D" id="1.20.140.10">
    <property type="entry name" value="Butyryl-CoA Dehydrogenase, subunit A, domain 3"/>
    <property type="match status" value="1"/>
</dbReference>
<dbReference type="Gene3D" id="2.40.110.10">
    <property type="entry name" value="Butyryl-CoA Dehydrogenase, subunit A, domain 2"/>
    <property type="match status" value="1"/>
</dbReference>
<dbReference type="CDD" id="cd00567">
    <property type="entry name" value="ACAD"/>
    <property type="match status" value="1"/>
</dbReference>
<dbReference type="SUPFAM" id="SSF56645">
    <property type="entry name" value="Acyl-CoA dehydrogenase NM domain-like"/>
    <property type="match status" value="1"/>
</dbReference>
<dbReference type="InterPro" id="IPR037069">
    <property type="entry name" value="AcylCoA_DH/ox_N_sf"/>
</dbReference>
<sequence>MSDDQADFRQSLRGFLAKASPESEVRRLMEAPAGFDPAVWQRMAVELGLPGVAIPEAYGGQGFGGAELRLVVEELGRVLYGGPYFATVALGAELLLRLDDEQARADVLPRIADGSVRTAVSLRGDLRARAGEDGTWVVDGTATHVVDAEAATLLLVVAETVDGVDVLAVDPAEAGVTVQPSSVLDPTRRQAVVCFGSAPARRLGRPGQAAAVVARVRDQAMVALAAEQTGGAARALELMVEHALTREQFGRPVGGFQAIKHLCAERLLDVESMRSLVHAVDDTLDDDAFAVQARTVRSFCSEAYFRVTATAVQVHGGIGFTWEHPIGLYFKRAKSSELLFDGPATQREELIDHLLAAR</sequence>
<dbReference type="Gene3D" id="1.10.540.10">
    <property type="entry name" value="Acyl-CoA dehydrogenase/oxidase, N-terminal domain"/>
    <property type="match status" value="1"/>
</dbReference>
<dbReference type="RefSeq" id="WP_306270974.1">
    <property type="nucleotide sequence ID" value="NZ_CP130472.1"/>
</dbReference>
<evidence type="ECO:0000256" key="5">
    <source>
        <dbReference type="ARBA" id="ARBA00023002"/>
    </source>
</evidence>
<feature type="domain" description="Acyl-CoA dehydrogenase/oxidase N-terminal" evidence="7">
    <location>
        <begin position="2"/>
        <end position="114"/>
    </location>
</feature>
<comment type="cofactor">
    <cofactor evidence="1">
        <name>FAD</name>
        <dbReference type="ChEBI" id="CHEBI:57692"/>
    </cofactor>
</comment>
<keyword evidence="5 8" id="KW-0560">Oxidoreductase</keyword>
<accession>A0AAJ6HNX6</accession>
<dbReference type="Proteomes" id="UP001235874">
    <property type="component" value="Chromosome"/>
</dbReference>
<dbReference type="Pfam" id="PF02771">
    <property type="entry name" value="Acyl-CoA_dh_N"/>
    <property type="match status" value="1"/>
</dbReference>
<gene>
    <name evidence="8" type="ORF">Q3V37_19145</name>
</gene>
<feature type="domain" description="Acyl-CoA dehydrogenase/oxidase C-terminal" evidence="6">
    <location>
        <begin position="222"/>
        <end position="338"/>
    </location>
</feature>
<dbReference type="PANTHER" id="PTHR43884:SF20">
    <property type="entry name" value="ACYL-COA DEHYDROGENASE FADE28"/>
    <property type="match status" value="1"/>
</dbReference>
<proteinExistence type="inferred from homology"/>
<dbReference type="GO" id="GO:0050660">
    <property type="term" value="F:flavin adenine dinucleotide binding"/>
    <property type="evidence" value="ECO:0007669"/>
    <property type="project" value="InterPro"/>
</dbReference>
<dbReference type="InterPro" id="IPR013786">
    <property type="entry name" value="AcylCoA_DH/ox_N"/>
</dbReference>
<dbReference type="InterPro" id="IPR009075">
    <property type="entry name" value="AcylCo_DH/oxidase_C"/>
</dbReference>
<keyword evidence="4" id="KW-0274">FAD</keyword>
<comment type="similarity">
    <text evidence="2">Belongs to the acyl-CoA dehydrogenase family.</text>
</comment>
<dbReference type="KEGG" id="mprn:Q3V37_19145"/>
<dbReference type="AlphaFoldDB" id="A0AAJ6HNX6"/>
<evidence type="ECO:0000256" key="2">
    <source>
        <dbReference type="ARBA" id="ARBA00009347"/>
    </source>
</evidence>
<evidence type="ECO:0000256" key="3">
    <source>
        <dbReference type="ARBA" id="ARBA00022630"/>
    </source>
</evidence>
<keyword evidence="3" id="KW-0285">Flavoprotein</keyword>
<evidence type="ECO:0000313" key="8">
    <source>
        <dbReference type="EMBL" id="WLS43517.1"/>
    </source>
</evidence>
<protein>
    <submittedName>
        <fullName evidence="8">Acyl-CoA dehydrogenase family protein</fullName>
        <ecNumber evidence="8">1.-.-.-</ecNumber>
    </submittedName>
</protein>
<dbReference type="SUPFAM" id="SSF47203">
    <property type="entry name" value="Acyl-CoA dehydrogenase C-terminal domain-like"/>
    <property type="match status" value="1"/>
</dbReference>
<organism evidence="8 9">
    <name type="scientific">Micromonospora profundi</name>
    <dbReference type="NCBI Taxonomy" id="1420889"/>
    <lineage>
        <taxon>Bacteria</taxon>
        <taxon>Bacillati</taxon>
        <taxon>Actinomycetota</taxon>
        <taxon>Actinomycetes</taxon>
        <taxon>Micromonosporales</taxon>
        <taxon>Micromonosporaceae</taxon>
        <taxon>Micromonospora</taxon>
    </lineage>
</organism>